<dbReference type="Proteomes" id="UP000486351">
    <property type="component" value="Unassembled WGS sequence"/>
</dbReference>
<keyword evidence="1" id="KW-0472">Membrane</keyword>
<dbReference type="PANTHER" id="PTHR32385:SF23">
    <property type="entry name" value="NUCLEOTIDE-DIPHOSPHO-SUGAR TRANSFERASE"/>
    <property type="match status" value="1"/>
</dbReference>
<dbReference type="AlphaFoldDB" id="A0A6G0RC94"/>
<reference evidence="2 3" key="1">
    <citation type="submission" date="2018-09" db="EMBL/GenBank/DDBJ databases">
        <title>Genomic investigation of the strawberry pathogen Phytophthora fragariae indicates pathogenicity is determined by transcriptional variation in three key races.</title>
        <authorList>
            <person name="Adams T.M."/>
            <person name="Armitage A.D."/>
            <person name="Sobczyk M.K."/>
            <person name="Bates H.J."/>
            <person name="Dunwell J.M."/>
            <person name="Nellist C.F."/>
            <person name="Harrison R.J."/>
        </authorList>
    </citation>
    <scope>NUCLEOTIDE SEQUENCE [LARGE SCALE GENOMIC DNA]</scope>
    <source>
        <strain evidence="2 3">NOV-77</strain>
    </source>
</reference>
<keyword evidence="1" id="KW-1133">Transmembrane helix</keyword>
<dbReference type="InterPro" id="IPR051706">
    <property type="entry name" value="Glycosyltransferase_domain"/>
</dbReference>
<dbReference type="Gene3D" id="3.90.550.20">
    <property type="match status" value="1"/>
</dbReference>
<gene>
    <name evidence="2" type="ORF">PF008_g16093</name>
</gene>
<evidence type="ECO:0000256" key="1">
    <source>
        <dbReference type="SAM" id="Phobius"/>
    </source>
</evidence>
<evidence type="ECO:0000313" key="3">
    <source>
        <dbReference type="Proteomes" id="UP000486351"/>
    </source>
</evidence>
<dbReference type="GO" id="GO:0000030">
    <property type="term" value="F:mannosyltransferase activity"/>
    <property type="evidence" value="ECO:0007669"/>
    <property type="project" value="TreeGrafter"/>
</dbReference>
<dbReference type="InterPro" id="IPR029044">
    <property type="entry name" value="Nucleotide-diphossugar_trans"/>
</dbReference>
<organism evidence="2 3">
    <name type="scientific">Phytophthora fragariae</name>
    <dbReference type="NCBI Taxonomy" id="53985"/>
    <lineage>
        <taxon>Eukaryota</taxon>
        <taxon>Sar</taxon>
        <taxon>Stramenopiles</taxon>
        <taxon>Oomycota</taxon>
        <taxon>Peronosporomycetes</taxon>
        <taxon>Peronosporales</taxon>
        <taxon>Peronosporaceae</taxon>
        <taxon>Phytophthora</taxon>
    </lineage>
</organism>
<evidence type="ECO:0000313" key="2">
    <source>
        <dbReference type="EMBL" id="KAE9328787.1"/>
    </source>
</evidence>
<dbReference type="GO" id="GO:0016020">
    <property type="term" value="C:membrane"/>
    <property type="evidence" value="ECO:0007669"/>
    <property type="project" value="GOC"/>
</dbReference>
<comment type="caution">
    <text evidence="2">The sequence shown here is derived from an EMBL/GenBank/DDBJ whole genome shotgun (WGS) entry which is preliminary data.</text>
</comment>
<keyword evidence="1" id="KW-0812">Transmembrane</keyword>
<proteinExistence type="predicted"/>
<dbReference type="SUPFAM" id="SSF53448">
    <property type="entry name" value="Nucleotide-diphospho-sugar transferases"/>
    <property type="match status" value="1"/>
</dbReference>
<name>A0A6G0RC94_9STRA</name>
<sequence length="276" mass="31819">MQQPESSRAHGSSTSTGAPTPRLRFFFLALVSLSIVSVLVVSSRIGDSSTRLKSPHNLQVVSPLKEHNWTRDNATEQQQRVSSIPRVIHQSWKSVDRIPTRFHPWMRSWRDLHPTWSYVFWTDEDNLLLFQRLYPQYLHIARAVKKVSLADMARVSIRDNELFLSSEPLVHTVLLEKSSSAALCNALMASAPGHPFWLQVLDNIKAKFDHERLKSDAVELTGPRMLKQTYEALNSTFDADIVVFPSEFFYPEVAYWNMEPMQEACRRRHDDEAREA</sequence>
<accession>A0A6G0RC94</accession>
<dbReference type="EMBL" id="QXFY01001085">
    <property type="protein sequence ID" value="KAE9328787.1"/>
    <property type="molecule type" value="Genomic_DNA"/>
</dbReference>
<dbReference type="PANTHER" id="PTHR32385">
    <property type="entry name" value="MANNOSYL PHOSPHORYLINOSITOL CERAMIDE SYNTHASE"/>
    <property type="match status" value="1"/>
</dbReference>
<dbReference type="GO" id="GO:0051999">
    <property type="term" value="P:mannosyl-inositol phosphorylceramide biosynthetic process"/>
    <property type="evidence" value="ECO:0007669"/>
    <property type="project" value="TreeGrafter"/>
</dbReference>
<protein>
    <submittedName>
        <fullName evidence="2">Uncharacterized protein</fullName>
    </submittedName>
</protein>
<feature type="transmembrane region" description="Helical" evidence="1">
    <location>
        <begin position="25"/>
        <end position="45"/>
    </location>
</feature>